<feature type="binding site" evidence="12">
    <location>
        <position position="334"/>
    </location>
    <ligand>
        <name>Ca(2+)</name>
        <dbReference type="ChEBI" id="CHEBI:29108"/>
        <label>4</label>
    </ligand>
</feature>
<feature type="binding site" evidence="11">
    <location>
        <position position="213"/>
    </location>
    <ligand>
        <name>Zn(2+)</name>
        <dbReference type="ChEBI" id="CHEBI:29105"/>
        <label>2</label>
        <note>catalytic</note>
    </ligand>
</feature>
<dbReference type="GO" id="GO:0004222">
    <property type="term" value="F:metalloendopeptidase activity"/>
    <property type="evidence" value="ECO:0007669"/>
    <property type="project" value="InterPro"/>
</dbReference>
<feature type="binding site" evidence="12">
    <location>
        <position position="180"/>
    </location>
    <ligand>
        <name>Zn(2+)</name>
        <dbReference type="ChEBI" id="CHEBI:29105"/>
        <label>1</label>
    </ligand>
</feature>
<feature type="chain" id="PRO_5038359991" description="Peptidase metallopeptidase domain-containing protein" evidence="15">
    <location>
        <begin position="19"/>
        <end position="468"/>
    </location>
</feature>
<comment type="cofactor">
    <cofactor evidence="12">
        <name>Ca(2+)</name>
        <dbReference type="ChEBI" id="CHEBI:29108"/>
    </cofactor>
    <text evidence="12">Can bind about 5 Ca(2+) ions per subunit.</text>
</comment>
<dbReference type="GO" id="GO:0030198">
    <property type="term" value="P:extracellular matrix organization"/>
    <property type="evidence" value="ECO:0007669"/>
    <property type="project" value="TreeGrafter"/>
</dbReference>
<dbReference type="SUPFAM" id="SSF55486">
    <property type="entry name" value="Metalloproteases ('zincins'), catalytic domain"/>
    <property type="match status" value="1"/>
</dbReference>
<feature type="signal peptide" evidence="15">
    <location>
        <begin position="1"/>
        <end position="18"/>
    </location>
</feature>
<dbReference type="SUPFAM" id="SSF47090">
    <property type="entry name" value="PGBD-like"/>
    <property type="match status" value="1"/>
</dbReference>
<dbReference type="PIRSF" id="PIRSF001191">
    <property type="entry name" value="Peptidase_M10A_matrix"/>
    <property type="match status" value="1"/>
</dbReference>
<feature type="binding site" evidence="11">
    <location>
        <position position="223"/>
    </location>
    <ligand>
        <name>Zn(2+)</name>
        <dbReference type="ChEBI" id="CHEBI:29105"/>
        <label>2</label>
        <note>catalytic</note>
    </ligand>
</feature>
<feature type="binding site" evidence="11">
    <location>
        <position position="217"/>
    </location>
    <ligand>
        <name>Zn(2+)</name>
        <dbReference type="ChEBI" id="CHEBI:29105"/>
        <label>2</label>
        <note>catalytic</note>
    </ligand>
</feature>
<evidence type="ECO:0000256" key="12">
    <source>
        <dbReference type="PIRSR" id="PIRSR621190-2"/>
    </source>
</evidence>
<evidence type="ECO:0000256" key="1">
    <source>
        <dbReference type="ARBA" id="ARBA00010370"/>
    </source>
</evidence>
<name>A0A9D3RSL6_ANGAN</name>
<dbReference type="InterPro" id="IPR002477">
    <property type="entry name" value="Peptidoglycan-bd-like"/>
</dbReference>
<comment type="similarity">
    <text evidence="1">Belongs to the peptidase M10A family.</text>
</comment>
<feature type="repeat" description="Hemopexin" evidence="14">
    <location>
        <begin position="421"/>
        <end position="467"/>
    </location>
</feature>
<feature type="repeat" description="Hemopexin" evidence="14">
    <location>
        <begin position="372"/>
        <end position="420"/>
    </location>
</feature>
<feature type="binding site" evidence="12">
    <location>
        <position position="172"/>
    </location>
    <ligand>
        <name>Ca(2+)</name>
        <dbReference type="ChEBI" id="CHEBI:29108"/>
        <label>3</label>
    </ligand>
</feature>
<feature type="binding site" evidence="12">
    <location>
        <position position="190"/>
    </location>
    <ligand>
        <name>Zn(2+)</name>
        <dbReference type="ChEBI" id="CHEBI:29105"/>
        <label>1</label>
    </ligand>
</feature>
<feature type="binding site" description="in inhibited form" evidence="12">
    <location>
        <position position="87"/>
    </location>
    <ligand>
        <name>Zn(2+)</name>
        <dbReference type="ChEBI" id="CHEBI:29105"/>
        <label>2</label>
        <note>catalytic</note>
    </ligand>
</feature>
<gene>
    <name evidence="17" type="ORF">ANANG_G00220590</name>
</gene>
<evidence type="ECO:0000256" key="13">
    <source>
        <dbReference type="PIRSR" id="PIRSR621190-4"/>
    </source>
</evidence>
<evidence type="ECO:0000256" key="6">
    <source>
        <dbReference type="ARBA" id="ARBA00022833"/>
    </source>
</evidence>
<dbReference type="InterPro" id="IPR036365">
    <property type="entry name" value="PGBD-like_sf"/>
</dbReference>
<accession>A0A9D3RSL6</accession>
<feature type="binding site" evidence="12">
    <location>
        <position position="290"/>
    </location>
    <ligand>
        <name>Ca(2+)</name>
        <dbReference type="ChEBI" id="CHEBI:29108"/>
        <label>4</label>
    </ligand>
</feature>
<feature type="binding site" evidence="12">
    <location>
        <position position="378"/>
    </location>
    <ligand>
        <name>Ca(2+)</name>
        <dbReference type="ChEBI" id="CHEBI:29108"/>
        <label>5</label>
    </ligand>
</feature>
<dbReference type="FunFam" id="3.40.390.10:FF:000091">
    <property type="entry name" value="Matrix metalloproteinase-16-like Protein"/>
    <property type="match status" value="1"/>
</dbReference>
<sequence>MGYLSVGMLLSAVVCSLSAVIDRHRVIKATNYLEQFGYLQPSLDQRGKGYREEEIAGALRVFQKVTDLLVTGKVDEATMAVMRQPRCGVEDPFNQKALKYRVMGYWRTKNLSYRIYNYSPDMGQAKTRLAIRSAFKYWSDVSPLTFREVSGGRADIKISFHKRDGSCPIPFDGRGHILAHADAPESGLVHFDGAEYWTEGTHYGTNLRIVAAHEIGHALGLGHSQYSSAVMGPVYHGYRADFRLHPDDLRGIQALYGKPKASAPNLVPPVAAPSGGKGDKKIDPCSATLDAVMLGPSRKTYAFSDQYVWTVSDKGYTKPIRISLLWKDLTGNLDAAVYSPRTGKTYFVKGDKLWRHTGYRLDPGYPKPILIPPNVDAALYFEPNKKLLFFKGSSYWQWDELSSATFDTRPKPTSELFSGVPSSPDAALTWTNSNIYFFKGDKYWRMNKELKVESGYPLSMTEHWLHCD</sequence>
<keyword evidence="9" id="KW-0865">Zymogen</keyword>
<dbReference type="PANTHER" id="PTHR10201">
    <property type="entry name" value="MATRIX METALLOPROTEINASE"/>
    <property type="match status" value="1"/>
</dbReference>
<evidence type="ECO:0000313" key="17">
    <source>
        <dbReference type="EMBL" id="KAG5838137.1"/>
    </source>
</evidence>
<dbReference type="InterPro" id="IPR033739">
    <property type="entry name" value="M10A_MMP"/>
</dbReference>
<evidence type="ECO:0000256" key="15">
    <source>
        <dbReference type="SAM" id="SignalP"/>
    </source>
</evidence>
<feature type="binding site" evidence="12">
    <location>
        <position position="121"/>
    </location>
    <ligand>
        <name>Ca(2+)</name>
        <dbReference type="ChEBI" id="CHEBI:29108"/>
        <label>1</label>
    </ligand>
</feature>
<dbReference type="PRINTS" id="PR00138">
    <property type="entry name" value="MATRIXIN"/>
</dbReference>
<evidence type="ECO:0000256" key="10">
    <source>
        <dbReference type="PIRSR" id="PIRSR001191-1"/>
    </source>
</evidence>
<keyword evidence="6 11" id="KW-0862">Zinc</keyword>
<feature type="binding site" evidence="12">
    <location>
        <position position="336"/>
    </location>
    <ligand>
        <name>Ca(2+)</name>
        <dbReference type="ChEBI" id="CHEBI:29108"/>
        <label>5</label>
    </ligand>
</feature>
<keyword evidence="15" id="KW-0732">Signal</keyword>
<dbReference type="CDD" id="cd00094">
    <property type="entry name" value="HX"/>
    <property type="match status" value="1"/>
</dbReference>
<organism evidence="17 18">
    <name type="scientific">Anguilla anguilla</name>
    <name type="common">European freshwater eel</name>
    <name type="synonym">Muraena anguilla</name>
    <dbReference type="NCBI Taxonomy" id="7936"/>
    <lineage>
        <taxon>Eukaryota</taxon>
        <taxon>Metazoa</taxon>
        <taxon>Chordata</taxon>
        <taxon>Craniata</taxon>
        <taxon>Vertebrata</taxon>
        <taxon>Euteleostomi</taxon>
        <taxon>Actinopterygii</taxon>
        <taxon>Neopterygii</taxon>
        <taxon>Teleostei</taxon>
        <taxon>Anguilliformes</taxon>
        <taxon>Anguillidae</taxon>
        <taxon>Anguilla</taxon>
    </lineage>
</organism>
<evidence type="ECO:0000256" key="3">
    <source>
        <dbReference type="ARBA" id="ARBA00022723"/>
    </source>
</evidence>
<evidence type="ECO:0000256" key="5">
    <source>
        <dbReference type="ARBA" id="ARBA00022801"/>
    </source>
</evidence>
<evidence type="ECO:0000259" key="16">
    <source>
        <dbReference type="SMART" id="SM00235"/>
    </source>
</evidence>
<keyword evidence="5" id="KW-0378">Hydrolase</keyword>
<comment type="caution">
    <text evidence="17">The sequence shown here is derived from an EMBL/GenBank/DDBJ whole genome shotgun (WGS) entry which is preliminary data.</text>
</comment>
<keyword evidence="4" id="KW-0677">Repeat</keyword>
<feature type="binding site" evidence="12">
    <location>
        <position position="231"/>
    </location>
    <ligand>
        <name>Zn(2+)</name>
        <dbReference type="ChEBI" id="CHEBI:29105"/>
        <label>2</label>
        <note>catalytic</note>
    </ligand>
</feature>
<dbReference type="Gene3D" id="3.40.390.10">
    <property type="entry name" value="Collagenase (Catalytic Domain)"/>
    <property type="match status" value="1"/>
</dbReference>
<proteinExistence type="inferred from homology"/>
<evidence type="ECO:0000256" key="4">
    <source>
        <dbReference type="ARBA" id="ARBA00022737"/>
    </source>
</evidence>
<comment type="cofactor">
    <cofactor evidence="12">
        <name>Zn(2+)</name>
        <dbReference type="ChEBI" id="CHEBI:29105"/>
    </cofactor>
    <text evidence="12">Binds 2 Zn(2+) ions per subunit.</text>
</comment>
<dbReference type="Pfam" id="PF00045">
    <property type="entry name" value="Hemopexin"/>
    <property type="match status" value="3"/>
</dbReference>
<dbReference type="GO" id="GO:0030574">
    <property type="term" value="P:collagen catabolic process"/>
    <property type="evidence" value="ECO:0007669"/>
    <property type="project" value="TreeGrafter"/>
</dbReference>
<dbReference type="EMBL" id="JAFIRN010000012">
    <property type="protein sequence ID" value="KAG5838137.1"/>
    <property type="molecule type" value="Genomic_DNA"/>
</dbReference>
<feature type="binding site" evidence="12">
    <location>
        <position position="192"/>
    </location>
    <ligand>
        <name>Ca(2+)</name>
        <dbReference type="ChEBI" id="CHEBI:29108"/>
        <label>3</label>
    </ligand>
</feature>
<dbReference type="CDD" id="cd04278">
    <property type="entry name" value="ZnMc_MMP"/>
    <property type="match status" value="1"/>
</dbReference>
<keyword evidence="2" id="KW-0645">Protease</keyword>
<evidence type="ECO:0000256" key="2">
    <source>
        <dbReference type="ARBA" id="ARBA00022670"/>
    </source>
</evidence>
<keyword evidence="8" id="KW-0482">Metalloprotease</keyword>
<feature type="binding site" evidence="12">
    <location>
        <position position="173"/>
    </location>
    <ligand>
        <name>Ca(2+)</name>
        <dbReference type="ChEBI" id="CHEBI:29108"/>
        <label>3</label>
    </ligand>
</feature>
<dbReference type="InterPro" id="IPR036375">
    <property type="entry name" value="Hemopexin-like_dom_sf"/>
</dbReference>
<dbReference type="FunFam" id="2.110.10.10:FF:000008">
    <property type="entry name" value="Matrix metallopeptidase 19"/>
    <property type="match status" value="1"/>
</dbReference>
<dbReference type="Proteomes" id="UP001044222">
    <property type="component" value="Chromosome 12"/>
</dbReference>
<dbReference type="InterPro" id="IPR000585">
    <property type="entry name" value="Hemopexin-like_dom"/>
</dbReference>
<dbReference type="InterPro" id="IPR024079">
    <property type="entry name" value="MetalloPept_cat_dom_sf"/>
</dbReference>
<dbReference type="Gene3D" id="2.110.10.10">
    <property type="entry name" value="Hemopexin-like domain"/>
    <property type="match status" value="2"/>
</dbReference>
<evidence type="ECO:0000256" key="11">
    <source>
        <dbReference type="PIRSR" id="PIRSR001191-2"/>
    </source>
</evidence>
<dbReference type="GO" id="GO:0005615">
    <property type="term" value="C:extracellular space"/>
    <property type="evidence" value="ECO:0007669"/>
    <property type="project" value="TreeGrafter"/>
</dbReference>
<evidence type="ECO:0000256" key="7">
    <source>
        <dbReference type="ARBA" id="ARBA00022837"/>
    </source>
</evidence>
<feature type="binding site" evidence="12">
    <location>
        <position position="195"/>
    </location>
    <ligand>
        <name>Ca(2+)</name>
        <dbReference type="ChEBI" id="CHEBI:29108"/>
        <label>3</label>
    </ligand>
</feature>
<dbReference type="AlphaFoldDB" id="A0A9D3RSL6"/>
<feature type="domain" description="Peptidase metallopeptidase" evidence="16">
    <location>
        <begin position="102"/>
        <end position="258"/>
    </location>
</feature>
<evidence type="ECO:0000256" key="9">
    <source>
        <dbReference type="ARBA" id="ARBA00023145"/>
    </source>
</evidence>
<dbReference type="SUPFAM" id="SSF50923">
    <property type="entry name" value="Hemopexin-like domain"/>
    <property type="match status" value="1"/>
</dbReference>
<feature type="active site" evidence="10">
    <location>
        <position position="214"/>
    </location>
</feature>
<dbReference type="InterPro" id="IPR021190">
    <property type="entry name" value="Pept_M10A"/>
</dbReference>
<dbReference type="PROSITE" id="PS51642">
    <property type="entry name" value="HEMOPEXIN_2"/>
    <property type="match status" value="3"/>
</dbReference>
<feature type="binding site" evidence="12">
    <location>
        <position position="155"/>
    </location>
    <ligand>
        <name>Ca(2+)</name>
        <dbReference type="ChEBI" id="CHEBI:29108"/>
        <label>2</label>
    </ligand>
</feature>
<feature type="binding site" evidence="12">
    <location>
        <position position="425"/>
    </location>
    <ligand>
        <name>Ca(2+)</name>
        <dbReference type="ChEBI" id="CHEBI:29108"/>
        <label>4</label>
    </ligand>
</feature>
<keyword evidence="3 11" id="KW-0479">Metal-binding</keyword>
<keyword evidence="18" id="KW-1185">Reference proteome</keyword>
<keyword evidence="7 12" id="KW-0106">Calcium</keyword>
<dbReference type="InterPro" id="IPR001818">
    <property type="entry name" value="Pept_M10_metallopeptidase"/>
</dbReference>
<reference evidence="17" key="1">
    <citation type="submission" date="2021-01" db="EMBL/GenBank/DDBJ databases">
        <title>A chromosome-scale assembly of European eel, Anguilla anguilla.</title>
        <authorList>
            <person name="Henkel C."/>
            <person name="Jong-Raadsen S.A."/>
            <person name="Dufour S."/>
            <person name="Weltzien F.-A."/>
            <person name="Palstra A.P."/>
            <person name="Pelster B."/>
            <person name="Spaink H.P."/>
            <person name="Van Den Thillart G.E."/>
            <person name="Jansen H."/>
            <person name="Zahm M."/>
            <person name="Klopp C."/>
            <person name="Cedric C."/>
            <person name="Louis A."/>
            <person name="Berthelot C."/>
            <person name="Parey E."/>
            <person name="Roest Crollius H."/>
            <person name="Montfort J."/>
            <person name="Robinson-Rechavi M."/>
            <person name="Bucao C."/>
            <person name="Bouchez O."/>
            <person name="Gislard M."/>
            <person name="Lluch J."/>
            <person name="Milhes M."/>
            <person name="Lampietro C."/>
            <person name="Lopez Roques C."/>
            <person name="Donnadieu C."/>
            <person name="Braasch I."/>
            <person name="Desvignes T."/>
            <person name="Postlethwait J."/>
            <person name="Bobe J."/>
            <person name="Guiguen Y."/>
            <person name="Dirks R."/>
        </authorList>
    </citation>
    <scope>NUCLEOTIDE SEQUENCE</scope>
    <source>
        <strain evidence="17">Tag_6206</strain>
        <tissue evidence="17">Liver</tissue>
    </source>
</reference>
<dbReference type="Pfam" id="PF01471">
    <property type="entry name" value="PG_binding_1"/>
    <property type="match status" value="1"/>
</dbReference>
<dbReference type="InterPro" id="IPR006026">
    <property type="entry name" value="Peptidase_Metallo"/>
</dbReference>
<evidence type="ECO:0000256" key="14">
    <source>
        <dbReference type="PROSITE-ProRule" id="PRU01011"/>
    </source>
</evidence>
<dbReference type="InterPro" id="IPR018487">
    <property type="entry name" value="Hemopexin-like_repeat"/>
</dbReference>
<dbReference type="PANTHER" id="PTHR10201:SF166">
    <property type="entry name" value="MATRIX METALLOPROTEINASE-19"/>
    <property type="match status" value="1"/>
</dbReference>
<dbReference type="GO" id="GO:0006508">
    <property type="term" value="P:proteolysis"/>
    <property type="evidence" value="ECO:0007669"/>
    <property type="project" value="UniProtKB-KW"/>
</dbReference>
<feature type="modified residue" description="Phosphotyrosine; by PKDCC" evidence="13">
    <location>
        <position position="365"/>
    </location>
</feature>
<protein>
    <recommendedName>
        <fullName evidence="16">Peptidase metallopeptidase domain-containing protein</fullName>
    </recommendedName>
</protein>
<evidence type="ECO:0000256" key="8">
    <source>
        <dbReference type="ARBA" id="ARBA00023049"/>
    </source>
</evidence>
<dbReference type="SMART" id="SM00120">
    <property type="entry name" value="HX"/>
    <property type="match status" value="4"/>
</dbReference>
<evidence type="ECO:0000313" key="18">
    <source>
        <dbReference type="Proteomes" id="UP001044222"/>
    </source>
</evidence>
<dbReference type="Pfam" id="PF00413">
    <property type="entry name" value="Peptidase_M10"/>
    <property type="match status" value="1"/>
</dbReference>
<dbReference type="SMART" id="SM00235">
    <property type="entry name" value="ZnMc"/>
    <property type="match status" value="1"/>
</dbReference>
<dbReference type="GO" id="GO:0008270">
    <property type="term" value="F:zinc ion binding"/>
    <property type="evidence" value="ECO:0007669"/>
    <property type="project" value="InterPro"/>
</dbReference>
<feature type="binding site" evidence="12">
    <location>
        <position position="195"/>
    </location>
    <ligand>
        <name>Ca(2+)</name>
        <dbReference type="ChEBI" id="CHEBI:29108"/>
        <label>1</label>
    </ligand>
</feature>
<dbReference type="GO" id="GO:0031012">
    <property type="term" value="C:extracellular matrix"/>
    <property type="evidence" value="ECO:0007669"/>
    <property type="project" value="InterPro"/>
</dbReference>
<feature type="repeat" description="Hemopexin" evidence="14">
    <location>
        <begin position="330"/>
        <end position="368"/>
    </location>
</feature>